<evidence type="ECO:0000256" key="1">
    <source>
        <dbReference type="ARBA" id="ARBA00003767"/>
    </source>
</evidence>
<name>A0A8J0UHI7_XENLA</name>
<evidence type="ECO:0000313" key="16">
    <source>
        <dbReference type="RefSeq" id="XP_018103387.1"/>
    </source>
</evidence>
<feature type="domain" description="C2H2-type" evidence="14">
    <location>
        <begin position="646"/>
        <end position="669"/>
    </location>
</feature>
<dbReference type="AGR" id="Xenbase:XB-GENE-1016154"/>
<dbReference type="OrthoDB" id="8016097at2759"/>
<evidence type="ECO:0000313" key="17">
    <source>
        <dbReference type="Xenbase" id="XB-GENE-1016154"/>
    </source>
</evidence>
<keyword evidence="7" id="KW-0862">Zinc</keyword>
<feature type="region of interest" description="Disordered" evidence="13">
    <location>
        <begin position="442"/>
        <end position="598"/>
    </location>
</feature>
<feature type="compositionally biased region" description="Low complexity" evidence="13">
    <location>
        <begin position="216"/>
        <end position="228"/>
    </location>
</feature>
<keyword evidence="8" id="KW-0805">Transcription regulation</keyword>
<dbReference type="FunFam" id="3.30.160.60:FF:000100">
    <property type="entry name" value="Zinc finger 45-like"/>
    <property type="match status" value="1"/>
</dbReference>
<dbReference type="GO" id="GO:0005634">
    <property type="term" value="C:nucleus"/>
    <property type="evidence" value="ECO:0007669"/>
    <property type="project" value="UniProtKB-SubCell"/>
</dbReference>
<accession>A0A8J0UHI7</accession>
<proteinExistence type="inferred from homology"/>
<keyword evidence="10" id="KW-0804">Transcription</keyword>
<dbReference type="PANTHER" id="PTHR37354">
    <property type="entry name" value="CHROMOSOME ALIGNMENT-MAINTAINING PHOSPHOPROTEIN 1"/>
    <property type="match status" value="1"/>
</dbReference>
<dbReference type="AlphaFoldDB" id="A0A8J0UHI7"/>
<feature type="region of interest" description="Disordered" evidence="13">
    <location>
        <begin position="150"/>
        <end position="417"/>
    </location>
</feature>
<evidence type="ECO:0000256" key="6">
    <source>
        <dbReference type="ARBA" id="ARBA00022771"/>
    </source>
</evidence>
<evidence type="ECO:0000256" key="9">
    <source>
        <dbReference type="ARBA" id="ARBA00023125"/>
    </source>
</evidence>
<dbReference type="PANTHER" id="PTHR37354:SF1">
    <property type="entry name" value="CHROMOSOME ALIGNMENT-MAINTAINING PHOSPHOPROTEIN 1"/>
    <property type="match status" value="1"/>
</dbReference>
<keyword evidence="11" id="KW-0539">Nucleus</keyword>
<feature type="compositionally biased region" description="Basic and acidic residues" evidence="13">
    <location>
        <begin position="370"/>
        <end position="384"/>
    </location>
</feature>
<dbReference type="PROSITE" id="PS50157">
    <property type="entry name" value="ZINC_FINGER_C2H2_2"/>
    <property type="match status" value="1"/>
</dbReference>
<evidence type="ECO:0000256" key="7">
    <source>
        <dbReference type="ARBA" id="ARBA00022833"/>
    </source>
</evidence>
<keyword evidence="9" id="KW-0238">DNA-binding</keyword>
<dbReference type="Xenbase" id="XB-GENE-1016154">
    <property type="gene designation" value="champ1.S"/>
</dbReference>
<evidence type="ECO:0000256" key="8">
    <source>
        <dbReference type="ARBA" id="ARBA00023015"/>
    </source>
</evidence>
<feature type="compositionally biased region" description="Acidic residues" evidence="13">
    <location>
        <begin position="283"/>
        <end position="292"/>
    </location>
</feature>
<sequence>MPASSFPCTALWAARFVLEFIRPVDYQSPNEGNTETASGVKVTQPELLRTMEVMKTFNDQSLNCDRCNFHGTDYDSVQIHKGTIHPEFCDEMDTAGLGKLVFYQKSARLFHCHRCFFTSKIFSNVYYHILSRHGMSEKWRTEEKPILETKSEASSVNISGKNSEKSTSEDEKSVADQEQKDKLSEDEKPDENDTLSSWPEKTPKEESQESSDSESKSSIVEQSIAQSPEAKEKESSSEPDLESESSSSSSKLSKINSVPARDANEFSDNEATSSHSKDIPQFSDEEEPDEETPALPDSLPNFSEDEEMITQPKGLEESSDDEEPDQSRGIEDISEDEEMPVDDKGIENVSEDEAPMQTKEVAESSEEDDVPAKETIDFSDKEDVPPLTKDALEFSEDEPTSISKNMTELSEEEDESAVAAKNLMGFTEEEEEVANVSKNIMEFSEEEEDTPSLSKDIMEFSEEEEDTPAMSKSIMEFSEEEDGSPPSKNMPKYSEGNLTPTQLKDTLDDTEDGNTSAMKKPSALSEDEETPIKSNFAKSKDAPSSSMLEETPTHTAGGFPLSEDEAASSWSKDLSETPETGDISANASDMPDTSDDKDGFIRDEEIMKHVRRVKGKFYCMLCECRPLKKGPVLHHLITRHNMPSPFICKTCGKTFVMETHLKNHLSSHTKGLYKCSRCNFQTDHPRGFKKHQTHCQRVHKDETEQTVLDFEQNKEEN</sequence>
<gene>
    <name evidence="16 17" type="primary">champ1.S</name>
    <name evidence="16" type="synonym">champ</name>
    <name evidence="16" type="synonym">champ1</name>
    <name evidence="16" type="synonym">znf828</name>
</gene>
<dbReference type="Gene3D" id="3.30.160.60">
    <property type="entry name" value="Classic Zinc Finger"/>
    <property type="match status" value="1"/>
</dbReference>
<dbReference type="CTD" id="100036948"/>
<comment type="similarity">
    <text evidence="3">Belongs to the krueppel C2H2-type zinc-finger protein family.</text>
</comment>
<keyword evidence="5" id="KW-0677">Repeat</keyword>
<evidence type="ECO:0000256" key="4">
    <source>
        <dbReference type="ARBA" id="ARBA00022723"/>
    </source>
</evidence>
<dbReference type="GeneID" id="100036948"/>
<keyword evidence="15" id="KW-1185">Reference proteome</keyword>
<comment type="function">
    <text evidence="1">May be involved in transcriptional regulation.</text>
</comment>
<reference evidence="16" key="2">
    <citation type="submission" date="2025-08" db="UniProtKB">
        <authorList>
            <consortium name="RefSeq"/>
        </authorList>
    </citation>
    <scope>IDENTIFICATION</scope>
    <source>
        <strain evidence="16">J_2021</strain>
        <tissue evidence="16">Erythrocytes</tissue>
    </source>
</reference>
<dbReference type="GO" id="GO:0051315">
    <property type="term" value="P:attachment of mitotic spindle microtubules to kinetochore"/>
    <property type="evidence" value="ECO:0007669"/>
    <property type="project" value="InterPro"/>
</dbReference>
<dbReference type="PROSITE" id="PS00028">
    <property type="entry name" value="ZINC_FINGER_C2H2_1"/>
    <property type="match status" value="1"/>
</dbReference>
<feature type="compositionally biased region" description="Low complexity" evidence="13">
    <location>
        <begin position="244"/>
        <end position="254"/>
    </location>
</feature>
<dbReference type="InterPro" id="IPR039330">
    <property type="entry name" value="CAMP"/>
</dbReference>
<dbReference type="SUPFAM" id="SSF57667">
    <property type="entry name" value="beta-beta-alpha zinc fingers"/>
    <property type="match status" value="1"/>
</dbReference>
<dbReference type="InterPro" id="IPR036236">
    <property type="entry name" value="Znf_C2H2_sf"/>
</dbReference>
<evidence type="ECO:0000256" key="5">
    <source>
        <dbReference type="ARBA" id="ARBA00022737"/>
    </source>
</evidence>
<protein>
    <submittedName>
        <fullName evidence="16">Chromosome alignment maintaining phosphoprotein 1 S homeolog isoform X1</fullName>
    </submittedName>
</protein>
<dbReference type="InterPro" id="IPR013087">
    <property type="entry name" value="Znf_C2H2_type"/>
</dbReference>
<evidence type="ECO:0000313" key="15">
    <source>
        <dbReference type="Proteomes" id="UP000186698"/>
    </source>
</evidence>
<evidence type="ECO:0000259" key="14">
    <source>
        <dbReference type="PROSITE" id="PS50157"/>
    </source>
</evidence>
<reference evidence="15" key="1">
    <citation type="submission" date="2024-06" db="UniProtKB">
        <authorList>
            <consortium name="RefSeq"/>
        </authorList>
    </citation>
    <scope>NUCLEOTIDE SEQUENCE [LARGE SCALE GENOMIC DNA]</scope>
    <source>
        <strain evidence="15">J_2021</strain>
    </source>
</reference>
<keyword evidence="6 12" id="KW-0863">Zinc-finger</keyword>
<dbReference type="GO" id="GO:0003677">
    <property type="term" value="F:DNA binding"/>
    <property type="evidence" value="ECO:0007669"/>
    <property type="project" value="UniProtKB-KW"/>
</dbReference>
<dbReference type="GO" id="GO:0008270">
    <property type="term" value="F:zinc ion binding"/>
    <property type="evidence" value="ECO:0007669"/>
    <property type="project" value="UniProtKB-KW"/>
</dbReference>
<feature type="compositionally biased region" description="Basic and acidic residues" evidence="13">
    <location>
        <begin position="162"/>
        <end position="186"/>
    </location>
</feature>
<feature type="compositionally biased region" description="Polar residues" evidence="13">
    <location>
        <begin position="532"/>
        <end position="548"/>
    </location>
</feature>
<evidence type="ECO:0000256" key="3">
    <source>
        <dbReference type="ARBA" id="ARBA00006991"/>
    </source>
</evidence>
<keyword evidence="4" id="KW-0479">Metal-binding</keyword>
<dbReference type="Proteomes" id="UP000186698">
    <property type="component" value="Chromosome 2S"/>
</dbReference>
<evidence type="ECO:0000256" key="2">
    <source>
        <dbReference type="ARBA" id="ARBA00004123"/>
    </source>
</evidence>
<dbReference type="RefSeq" id="XP_018103387.1">
    <property type="nucleotide sequence ID" value="XM_018247898.2"/>
</dbReference>
<evidence type="ECO:0000256" key="11">
    <source>
        <dbReference type="ARBA" id="ARBA00023242"/>
    </source>
</evidence>
<feature type="compositionally biased region" description="Polar residues" evidence="13">
    <location>
        <begin position="152"/>
        <end position="161"/>
    </location>
</feature>
<evidence type="ECO:0000256" key="12">
    <source>
        <dbReference type="PROSITE-ProRule" id="PRU00042"/>
    </source>
</evidence>
<evidence type="ECO:0000256" key="13">
    <source>
        <dbReference type="SAM" id="MobiDB-lite"/>
    </source>
</evidence>
<evidence type="ECO:0000256" key="10">
    <source>
        <dbReference type="ARBA" id="ARBA00023163"/>
    </source>
</evidence>
<comment type="subcellular location">
    <subcellularLocation>
        <location evidence="2">Nucleus</location>
    </subcellularLocation>
</comment>
<dbReference type="SMART" id="SM00355">
    <property type="entry name" value="ZnF_C2H2"/>
    <property type="match status" value="5"/>
</dbReference>
<organism evidence="15 16">
    <name type="scientific">Xenopus laevis</name>
    <name type="common">African clawed frog</name>
    <dbReference type="NCBI Taxonomy" id="8355"/>
    <lineage>
        <taxon>Eukaryota</taxon>
        <taxon>Metazoa</taxon>
        <taxon>Chordata</taxon>
        <taxon>Craniata</taxon>
        <taxon>Vertebrata</taxon>
        <taxon>Euteleostomi</taxon>
        <taxon>Amphibia</taxon>
        <taxon>Batrachia</taxon>
        <taxon>Anura</taxon>
        <taxon>Pipoidea</taxon>
        <taxon>Pipidae</taxon>
        <taxon>Xenopodinae</taxon>
        <taxon>Xenopus</taxon>
        <taxon>Xenopus</taxon>
    </lineage>
</organism>